<gene>
    <name evidence="1" type="ORF">ACFFIC_05595</name>
</gene>
<protein>
    <submittedName>
        <fullName evidence="1">Uncharacterized protein</fullName>
    </submittedName>
</protein>
<evidence type="ECO:0000313" key="2">
    <source>
        <dbReference type="Proteomes" id="UP001589789"/>
    </source>
</evidence>
<keyword evidence="2" id="KW-1185">Reference proteome</keyword>
<evidence type="ECO:0000313" key="1">
    <source>
        <dbReference type="EMBL" id="MFC0385025.1"/>
    </source>
</evidence>
<sequence>MGGRVDSILSLGGLAILAVLLLGAVLRLAVGRTKSAPSLLDGLEAEAEGTPTGRSARSEILPSFEAVLDRVVRPRHLAHPGWERLDGAQGVPGRTVALFEHQGSVYALNGASRFDALLAAGNWILDHPDESAVVVRSTEGGAGQLMLRPEIGHPAKSVLMRSE</sequence>
<proteinExistence type="predicted"/>
<name>A0ABV6IN36_9PROT</name>
<reference evidence="1 2" key="1">
    <citation type="submission" date="2024-09" db="EMBL/GenBank/DDBJ databases">
        <authorList>
            <person name="Sun Q."/>
            <person name="Mori K."/>
        </authorList>
    </citation>
    <scope>NUCLEOTIDE SEQUENCE [LARGE SCALE GENOMIC DNA]</scope>
    <source>
        <strain evidence="1 2">CCM 7468</strain>
    </source>
</reference>
<organism evidence="1 2">
    <name type="scientific">Muricoccus vinaceus</name>
    <dbReference type="NCBI Taxonomy" id="424704"/>
    <lineage>
        <taxon>Bacteria</taxon>
        <taxon>Pseudomonadati</taxon>
        <taxon>Pseudomonadota</taxon>
        <taxon>Alphaproteobacteria</taxon>
        <taxon>Acetobacterales</taxon>
        <taxon>Roseomonadaceae</taxon>
        <taxon>Muricoccus</taxon>
    </lineage>
</organism>
<comment type="caution">
    <text evidence="1">The sequence shown here is derived from an EMBL/GenBank/DDBJ whole genome shotgun (WGS) entry which is preliminary data.</text>
</comment>
<dbReference type="EMBL" id="JBHLVZ010000002">
    <property type="protein sequence ID" value="MFC0385025.1"/>
    <property type="molecule type" value="Genomic_DNA"/>
</dbReference>
<accession>A0ABV6IN36</accession>
<dbReference type="Proteomes" id="UP001589789">
    <property type="component" value="Unassembled WGS sequence"/>
</dbReference>